<proteinExistence type="predicted"/>
<organism evidence="1 2">
    <name type="scientific">Acinetobacter rudis</name>
    <dbReference type="NCBI Taxonomy" id="632955"/>
    <lineage>
        <taxon>Bacteria</taxon>
        <taxon>Pseudomonadati</taxon>
        <taxon>Pseudomonadota</taxon>
        <taxon>Gammaproteobacteria</taxon>
        <taxon>Moraxellales</taxon>
        <taxon>Moraxellaceae</taxon>
        <taxon>Acinetobacter</taxon>
    </lineage>
</organism>
<accession>A0AAW8JAP9</accession>
<evidence type="ECO:0000313" key="2">
    <source>
        <dbReference type="Proteomes" id="UP001243844"/>
    </source>
</evidence>
<comment type="caution">
    <text evidence="1">The sequence shown here is derived from an EMBL/GenBank/DDBJ whole genome shotgun (WGS) entry which is preliminary data.</text>
</comment>
<evidence type="ECO:0000313" key="1">
    <source>
        <dbReference type="EMBL" id="MDQ8936658.1"/>
    </source>
</evidence>
<reference evidence="1" key="1">
    <citation type="submission" date="2023-08" db="EMBL/GenBank/DDBJ databases">
        <title>Emergence of clinically-relevant ST2 carbapenem-resistant Acinetobacter baumannii strains in hospital sewages in Zhejiang, East of China.</title>
        <authorList>
            <person name="Kaichao C."/>
            <person name="Zhang R."/>
        </authorList>
    </citation>
    <scope>NUCLEOTIDE SEQUENCE</scope>
    <source>
        <strain evidence="1">M-RB-37</strain>
    </source>
</reference>
<dbReference type="AlphaFoldDB" id="A0AAW8JAP9"/>
<dbReference type="Proteomes" id="UP001243844">
    <property type="component" value="Unassembled WGS sequence"/>
</dbReference>
<dbReference type="RefSeq" id="WP_308975328.1">
    <property type="nucleotide sequence ID" value="NZ_JAVIDL010000029.1"/>
</dbReference>
<protein>
    <submittedName>
        <fullName evidence="1">Uncharacterized protein</fullName>
    </submittedName>
</protein>
<dbReference type="EMBL" id="JAVIDL010000029">
    <property type="protein sequence ID" value="MDQ8936658.1"/>
    <property type="molecule type" value="Genomic_DNA"/>
</dbReference>
<name>A0AAW8JAP9_9GAMM</name>
<gene>
    <name evidence="1" type="ORF">RFH47_13115</name>
</gene>
<sequence>MPSLYILNGRGKVVQTIKGDDQTVCLNIPENAVFTTIEPENMYEQLFDFISMEWVYPDQ</sequence>